<feature type="region of interest" description="Disordered" evidence="1">
    <location>
        <begin position="2379"/>
        <end position="2405"/>
    </location>
</feature>
<dbReference type="EMBL" id="BONH01000075">
    <property type="protein sequence ID" value="GIG03178.1"/>
    <property type="molecule type" value="Genomic_DNA"/>
</dbReference>
<keyword evidence="2" id="KW-1133">Transmembrane helix</keyword>
<feature type="transmembrane region" description="Helical" evidence="2">
    <location>
        <begin position="119"/>
        <end position="143"/>
    </location>
</feature>
<keyword evidence="2" id="KW-0812">Transmembrane</keyword>
<protein>
    <submittedName>
        <fullName evidence="3">Uncharacterized protein</fullName>
    </submittedName>
</protein>
<feature type="compositionally biased region" description="Pro residues" evidence="1">
    <location>
        <begin position="698"/>
        <end position="712"/>
    </location>
</feature>
<name>A0A8J3KN51_9ACTN</name>
<gene>
    <name evidence="3" type="ORF">Cci01nite_82710</name>
</gene>
<keyword evidence="2" id="KW-0472">Membrane</keyword>
<reference evidence="3 4" key="1">
    <citation type="submission" date="2021-01" db="EMBL/GenBank/DDBJ databases">
        <title>Whole genome shotgun sequence of Catellatospora citrea NBRC 14495.</title>
        <authorList>
            <person name="Komaki H."/>
            <person name="Tamura T."/>
        </authorList>
    </citation>
    <scope>NUCLEOTIDE SEQUENCE [LARGE SCALE GENOMIC DNA]</scope>
    <source>
        <strain evidence="3 4">NBRC 14495</strain>
    </source>
</reference>
<feature type="compositionally biased region" description="Polar residues" evidence="1">
    <location>
        <begin position="535"/>
        <end position="548"/>
    </location>
</feature>
<evidence type="ECO:0000256" key="2">
    <source>
        <dbReference type="SAM" id="Phobius"/>
    </source>
</evidence>
<feature type="region of interest" description="Disordered" evidence="1">
    <location>
        <begin position="1685"/>
        <end position="1710"/>
    </location>
</feature>
<accession>A0A8J3KN51</accession>
<feature type="region of interest" description="Disordered" evidence="1">
    <location>
        <begin position="466"/>
        <end position="548"/>
    </location>
</feature>
<keyword evidence="4" id="KW-1185">Reference proteome</keyword>
<sequence length="3159" mass="338616">MAIEASDDVAWLLELLTGEKPPSTNEDLLFALAAATAAAGDAIDAAKPLLVGGISVYAGAVEGDARDAMLRSLAQYVNDSPGLLSLAAKRVHRMADGYRGLGTQVEYGKLMAYAAVAELLGQLIFVIVMEYAFPGALASFFASARAFLELLMHRLLARVAVAAAASEISGVSLQVVMDALVQRYQLDHGTRDAWDPSLTRQAAEVGALGGAIGLALGGAATALSRRFPSGWVTARGAGTTTFLHPGGERWSPGGMKHSSDPGVRPVGGPAGEGFWTGAAVQTSSEYLTEGAYSYLKEGRWQVGWGAPISGFVSHLAEWGGSRIGTLLRERFPPLSTAARAKAVWVSLTTGASQALAVASGPISPLNSANTGSRFPAASPAQTMFPGGDHMGPPVRGGLSAGPAAAAGDASRIPTSLAAPTRVAAPDEGPAYRHPGAPAALAGEEQHVVAAGQSRVTTAYQIPAGAVGTATGPSGDRIQPAHLPEPRAASPRDVSPATPPASAKGGEWARPAGSWAVSDSGDEPTAPVASPGVPRSVTSAATSAAGQRSPSAIGDVVSELSAAPAVASHIFTVEHDHSGVVFLDGQTGNQPMAPADPGRIRFVAATADGEAPTTGRAHPEYKPVDIDARLKAATTQLARLEQNLRRTEPRARAVPASPNGRGRLAEQTAKYRQRVGQLRKIATGGAMRGLAGSAAGPMSAPPTPPQPVEPPVSAPPAVPVVPTLADVEWAMRMYPLIREFRDLASGTANSPDQRDRLRQLDDAIGEMRRQLARMREEDTGMPLSQRLATMTPQELSYARGYAGVQRAMLTDHNVHRRAWKAAFFTSYPEIAWLQRTSGRSQEDQKLLPLVRDVFDATHRTVTLNDLSRLDTYAQLLSQAGEKVDLDGLRRQHAYSELDRTLAGRDAAPESTPQMRDWIEAAVDALGLLGVARDRRVAELRNLTDSQSAPLQASWNQDSVRALASVVHLAHRHYRHNNHGQSPPGPITVDHLQALVRHRLGAAVPFAWQTLATIAEPVAGTGHWRRMRRTVAKSVRRIGAVRWTRTVVHSTRTYQHVAAWRQRQAQRQVERPDSVLARAVERKFVWDLIKGVATTSGAGRAEVHDPATGTADTLSVTDVAALVWVRRKAYADGRYRKFAGTGDYGPMLLEQLGSSGTPSAHDLARLAVIARRVRERYQHRFMADADTLRALLAEHALGRWNDDKPPAHLAGDDHSRLVTAFHAITALDQAGDLANWLNAAVPGGGGKLTRGDVERALKANFGKALDDGVEFVVTSGGRTFDIRLWPTATGAPKVTAEPTFPGKLENRTYGYAQRAATTADARGVSGDVTATYRFGDEDGAAAEVSASVGGSRTAGHRNVRSIAASVYSFLRAKEDLGWVELPVQWQAHFEERDTGRWRRATLHDSAGAPGTPLADTVRYAVPKFMLPHTRQEVAQLPPAERDLYDTDYGQEPVPVADREHFPLWDLPHGVTRLAVADKVMAELRRILSRDDYAFWKPVVEAHLTNDQLAIRLGDLLRPLDQAEFQQVFRHTLQSQGRHLSFSLTPRDAAKPISKVARISQISRSGETRFDRIVTVLAGTVRGGDVNRAVKFSASVAGKFFKKMLSTMFKVNYTHRRNAQRLHSNRAWLTRAKRLVGPEQVVQVDFGLRLDVQETTADGTLRNHGHGDVDGYAHVLVSYDALHANLRPPAAPVPLGTRRPKDNKPPKSRAQAQLVDDEFEQKKAAEAVPDKDVKWWNIGSEYGLSLDFVERLEGRDRLYNEIVPVLVERGYLPREALGDAVPTPIAADGTGATEAASTPWQHLTSLHMTGSDVNRPGQAYQNWRDLIDQLSLASLQARSDDLPGAGDDQPGITMVFRHPDHPDDAPFTVGLWAEFQESTHRGTTPFQLQFGHTNVDALAEKKQHAHGWDLLLQGAFDKFFRLFGGGQWTRQWSVKAGRAQSNALTSDTDGQRLPSARYDVDMTWRWFGMVGQDRVAPPRGGTMEIGARATILQPRELATTPLAAKPAPLDRSTRSVLRDMTTGIYTVLGVKGLGDLQNGLMATDTALSGADVWHSLSPSYYRSQTMRAMATGAAIPIGTTEVRLDTVPVGRPQILKVWHPYTQQIAEGQVGLESFHDEATLTGWNATVGGGGGGGGDVSGAAAADLGATKVQGDLDAALSLHTEGSYRGIYEDKKMAVIRTAVTNKVTLPDGSIVVRPGELLLNVLLSDVLTHRHGFTDQYGLLTPESLELDVLPEPAAEWRPFSALSSTVHAPASVEDGHFWQPAWPVTFPGAAGDPHAAHLRDTLEQLSLEFGDQELANATGPLASWAGPLLPQMRDGGAAWRVTTGKSAYEVAITAEPLGPPRNGRPSATGTKLYTRANDYQDRTAAGVTSVTSTAALPVSGTNPEHGAAVTPSVAATHRSQDERTRGTNLLSMGGLRANGSYDFDRAVRYRVRIKDLSLNGATRHRTVVQDHVATVPGEGTRPFGKRERTYDFSLAPTVPNGDSRILGVTGLQAVYDAVASSGIVTPLALTDEAPRPDPVVPDRLTNQSLAANLRQMLTPQGASFGSVATATDVVDAGPDRIRVKARFGQVRQIFRMSKAEFESYNHLTDQAIQSQVDITRVSAGVSAGSSGQGNFEIGDGLHSVAVKVSAAHESVKSRIRASQDWIEKRSWLRADSPVYFVYTTVDYTVEAYDWSGHPKTTHVTGTVELVVTDDGAQELGIPDIVRRDLVADGHLDSLAEAGRAEAAPQVNLVRAFGNASRVLAGIHAFDASVYGRPREQDALNAIATYDTELRKRRRDWDAAATAHETGGDSATREAVHRAAMLLDPRDESLRRLRDAAEAAVHGLAGDVSRDPGAASEPAVSTERASYLTASAALQSVRQTDPAPLRAAHNVLVALDTPAGRAALERSEDALAAAEAAAQEANARHGRWLEAIASGHSTVIGHAAALAAAARGASGVLDELDASVREIRKKLGVIGESRIGVAKFATVGAGLIPGAPKSRSVPADTAVERAASSVEVAVNAWEHARKTLHDAITAREPDVVVARKALDDLGNADREVQASVTLLARAAEDVSPWTGEGPSLTLARSAAILQLVKATKLLVAQSSRLSAGLSLAELAIVMKRYAELTAAEPNPMTIEAEQLAAASRAHHDDPLRNAIETWEQAFARLFEELQHLAR</sequence>
<evidence type="ECO:0000313" key="4">
    <source>
        <dbReference type="Proteomes" id="UP000659904"/>
    </source>
</evidence>
<feature type="region of interest" description="Disordered" evidence="1">
    <location>
        <begin position="686"/>
        <end position="712"/>
    </location>
</feature>
<evidence type="ECO:0000256" key="1">
    <source>
        <dbReference type="SAM" id="MobiDB-lite"/>
    </source>
</evidence>
<dbReference type="RefSeq" id="WP_147432968.1">
    <property type="nucleotide sequence ID" value="NZ_BONH01000075.1"/>
</dbReference>
<dbReference type="Proteomes" id="UP000659904">
    <property type="component" value="Unassembled WGS sequence"/>
</dbReference>
<evidence type="ECO:0000313" key="3">
    <source>
        <dbReference type="EMBL" id="GIG03178.1"/>
    </source>
</evidence>
<proteinExistence type="predicted"/>
<organism evidence="3 4">
    <name type="scientific">Catellatospora citrea</name>
    <dbReference type="NCBI Taxonomy" id="53366"/>
    <lineage>
        <taxon>Bacteria</taxon>
        <taxon>Bacillati</taxon>
        <taxon>Actinomycetota</taxon>
        <taxon>Actinomycetes</taxon>
        <taxon>Micromonosporales</taxon>
        <taxon>Micromonosporaceae</taxon>
        <taxon>Catellatospora</taxon>
    </lineage>
</organism>
<comment type="caution">
    <text evidence="3">The sequence shown here is derived from an EMBL/GenBank/DDBJ whole genome shotgun (WGS) entry which is preliminary data.</text>
</comment>